<evidence type="ECO:0000313" key="2">
    <source>
        <dbReference type="EMBL" id="AYG57722.1"/>
    </source>
</evidence>
<dbReference type="RefSeq" id="WP_120702817.1">
    <property type="nucleotide sequence ID" value="NZ_CP032694.1"/>
</dbReference>
<dbReference type="PANTHER" id="PTHR43283:SF7">
    <property type="entry name" value="BETA-LACTAMASE-RELATED DOMAIN-CONTAINING PROTEIN"/>
    <property type="match status" value="1"/>
</dbReference>
<keyword evidence="2" id="KW-0378">Hydrolase</keyword>
<organism evidence="2 3">
    <name type="scientific">Rhizobium jaguaris</name>
    <dbReference type="NCBI Taxonomy" id="1312183"/>
    <lineage>
        <taxon>Bacteria</taxon>
        <taxon>Pseudomonadati</taxon>
        <taxon>Pseudomonadota</taxon>
        <taxon>Alphaproteobacteria</taxon>
        <taxon>Hyphomicrobiales</taxon>
        <taxon>Rhizobiaceae</taxon>
        <taxon>Rhizobium/Agrobacterium group</taxon>
        <taxon>Rhizobium</taxon>
    </lineage>
</organism>
<dbReference type="InterPro" id="IPR050789">
    <property type="entry name" value="Diverse_Enzym_Activities"/>
</dbReference>
<dbReference type="EMBL" id="CP032694">
    <property type="protein sequence ID" value="AYG57722.1"/>
    <property type="molecule type" value="Genomic_DNA"/>
</dbReference>
<dbReference type="PANTHER" id="PTHR43283">
    <property type="entry name" value="BETA-LACTAMASE-RELATED"/>
    <property type="match status" value="1"/>
</dbReference>
<dbReference type="InterPro" id="IPR012338">
    <property type="entry name" value="Beta-lactam/transpept-like"/>
</dbReference>
<dbReference type="OrthoDB" id="9814204at2"/>
<dbReference type="GO" id="GO:0016787">
    <property type="term" value="F:hydrolase activity"/>
    <property type="evidence" value="ECO:0007669"/>
    <property type="project" value="UniProtKB-KW"/>
</dbReference>
<proteinExistence type="predicted"/>
<dbReference type="Gene3D" id="3.40.710.10">
    <property type="entry name" value="DD-peptidase/beta-lactamase superfamily"/>
    <property type="match status" value="1"/>
</dbReference>
<accession>A0A387FR36</accession>
<sequence>MHFPDDEWQVDGSGYDAELLEDALQAASDFGAISAAIVHRGKVLAWGGDPKQKVLIRSVRKSLLSALIGIEVKEGRIDLGATLKDLDIDDVEPALTDAEKQATVRDLIMARSGIYHPALAESAEMKAARPARGSHPVGTFWYYNNWDFNALGTIYERASGHSVLEGFQRYIAGPIGMRDFRLDDCAFLRGEDSIHSAYHIHLTLRDMARFGHLYLNEGNWKGHQIVPREWVLESVTAHSVMPAIGSYGYMWWTTGPDGKAQREGSTIAAQLPAFRYFAHGHHGQMIAVMPEKQLVLATLATSKTKTQADWARLSDFMLSASKAIS</sequence>
<evidence type="ECO:0000259" key="1">
    <source>
        <dbReference type="Pfam" id="PF00144"/>
    </source>
</evidence>
<name>A0A387FR36_9HYPH</name>
<dbReference type="Proteomes" id="UP000282195">
    <property type="component" value="Chromosome"/>
</dbReference>
<feature type="domain" description="Beta-lactamase-related" evidence="1">
    <location>
        <begin position="21"/>
        <end position="306"/>
    </location>
</feature>
<dbReference type="Pfam" id="PF00144">
    <property type="entry name" value="Beta-lactamase"/>
    <property type="match status" value="1"/>
</dbReference>
<gene>
    <name evidence="2" type="ORF">CCGE525_01990</name>
</gene>
<dbReference type="InterPro" id="IPR001466">
    <property type="entry name" value="Beta-lactam-related"/>
</dbReference>
<evidence type="ECO:0000313" key="3">
    <source>
        <dbReference type="Proteomes" id="UP000282195"/>
    </source>
</evidence>
<keyword evidence="3" id="KW-1185">Reference proteome</keyword>
<dbReference type="KEGG" id="rjg:CCGE525_01990"/>
<reference evidence="2 3" key="1">
    <citation type="submission" date="2018-10" db="EMBL/GenBank/DDBJ databases">
        <title>Rhizobium etli, R. leguminosarum and a new Rhizobium genospecies from Phaseolus dumosus.</title>
        <authorList>
            <person name="Ramirez-Puebla S.T."/>
            <person name="Rogel-Hernandez M.A."/>
            <person name="Guerrero G."/>
            <person name="Ormeno-Orrillo E."/>
            <person name="Martinez-Romero J.C."/>
            <person name="Negrete-Yankelevich S."/>
            <person name="Martinez-Romero E."/>
        </authorList>
    </citation>
    <scope>NUCLEOTIDE SEQUENCE [LARGE SCALE GENOMIC DNA]</scope>
    <source>
        <strain evidence="2 3">CCGE525</strain>
    </source>
</reference>
<dbReference type="SUPFAM" id="SSF56601">
    <property type="entry name" value="beta-lactamase/transpeptidase-like"/>
    <property type="match status" value="1"/>
</dbReference>
<dbReference type="AlphaFoldDB" id="A0A387FR36"/>
<protein>
    <submittedName>
        <fullName evidence="2">Class C beta-lactamase-related serine hydrolase</fullName>
    </submittedName>
</protein>